<reference evidence="1" key="1">
    <citation type="submission" date="2025-08" db="UniProtKB">
        <authorList>
            <consortium name="Ensembl"/>
        </authorList>
    </citation>
    <scope>IDENTIFICATION</scope>
</reference>
<evidence type="ECO:0000313" key="2">
    <source>
        <dbReference type="Proteomes" id="UP000694621"/>
    </source>
</evidence>
<organism evidence="1 2">
    <name type="scientific">Astyanax mexicanus</name>
    <name type="common">Blind cave fish</name>
    <name type="synonym">Astyanax fasciatus mexicanus</name>
    <dbReference type="NCBI Taxonomy" id="7994"/>
    <lineage>
        <taxon>Eukaryota</taxon>
        <taxon>Metazoa</taxon>
        <taxon>Chordata</taxon>
        <taxon>Craniata</taxon>
        <taxon>Vertebrata</taxon>
        <taxon>Euteleostomi</taxon>
        <taxon>Actinopterygii</taxon>
        <taxon>Neopterygii</taxon>
        <taxon>Teleostei</taxon>
        <taxon>Ostariophysi</taxon>
        <taxon>Characiformes</taxon>
        <taxon>Characoidei</taxon>
        <taxon>Acestrorhamphidae</taxon>
        <taxon>Acestrorhamphinae</taxon>
        <taxon>Astyanax</taxon>
    </lineage>
</organism>
<dbReference type="Ensembl" id="ENSAMXT00005039896.1">
    <property type="protein sequence ID" value="ENSAMXP00005036588.1"/>
    <property type="gene ID" value="ENSAMXG00005017473.1"/>
</dbReference>
<protein>
    <submittedName>
        <fullName evidence="1">Uncharacterized protein</fullName>
    </submittedName>
</protein>
<sequence>MSRTFTEMRVVPDRSGLPPSTAVKIKRNVFCLSLSRGLFKTKMGSLVPSLFVSTFSIKQSLELRT</sequence>
<accession>A0A8B9KGY5</accession>
<name>A0A8B9KGY5_ASTMX</name>
<dbReference type="AlphaFoldDB" id="A0A8B9KGY5"/>
<dbReference type="Proteomes" id="UP000694621">
    <property type="component" value="Unplaced"/>
</dbReference>
<proteinExistence type="predicted"/>
<evidence type="ECO:0000313" key="1">
    <source>
        <dbReference type="Ensembl" id="ENSAMXP00005036588.1"/>
    </source>
</evidence>